<dbReference type="GO" id="GO:0000828">
    <property type="term" value="F:inositol hexakisphosphate kinase activity"/>
    <property type="evidence" value="ECO:0007669"/>
    <property type="project" value="TreeGrafter"/>
</dbReference>
<evidence type="ECO:0000256" key="5">
    <source>
        <dbReference type="SAM" id="MobiDB-lite"/>
    </source>
</evidence>
<feature type="region of interest" description="Disordered" evidence="5">
    <location>
        <begin position="320"/>
        <end position="485"/>
    </location>
</feature>
<dbReference type="InParanoid" id="A0A0G4FD03"/>
<feature type="compositionally biased region" description="Basic and acidic residues" evidence="5">
    <location>
        <begin position="437"/>
        <end position="447"/>
    </location>
</feature>
<feature type="region of interest" description="Disordered" evidence="5">
    <location>
        <begin position="679"/>
        <end position="857"/>
    </location>
</feature>
<keyword evidence="7" id="KW-1185">Reference proteome</keyword>
<feature type="compositionally biased region" description="Polar residues" evidence="5">
    <location>
        <begin position="765"/>
        <end position="779"/>
    </location>
</feature>
<comment type="similarity">
    <text evidence="1 4">Belongs to the inositol phosphokinase (IPK) family.</text>
</comment>
<dbReference type="VEuPathDB" id="CryptoDB:Vbra_15035"/>
<dbReference type="GO" id="GO:0032958">
    <property type="term" value="P:inositol phosphate biosynthetic process"/>
    <property type="evidence" value="ECO:0007669"/>
    <property type="project" value="InterPro"/>
</dbReference>
<evidence type="ECO:0000256" key="2">
    <source>
        <dbReference type="ARBA" id="ARBA00022679"/>
    </source>
</evidence>
<dbReference type="GO" id="GO:0046854">
    <property type="term" value="P:phosphatidylinositol phosphate biosynthetic process"/>
    <property type="evidence" value="ECO:0007669"/>
    <property type="project" value="TreeGrafter"/>
</dbReference>
<protein>
    <recommendedName>
        <fullName evidence="4">Kinase</fullName>
        <ecNumber evidence="4">2.7.-.-</ecNumber>
    </recommendedName>
</protein>
<dbReference type="Gene3D" id="3.30.470.160">
    <property type="entry name" value="Inositol polyphosphate kinase"/>
    <property type="match status" value="1"/>
</dbReference>
<dbReference type="SUPFAM" id="SSF56104">
    <property type="entry name" value="SAICAR synthase-like"/>
    <property type="match status" value="1"/>
</dbReference>
<feature type="compositionally biased region" description="Basic and acidic residues" evidence="5">
    <location>
        <begin position="324"/>
        <end position="337"/>
    </location>
</feature>
<dbReference type="GO" id="GO:0005634">
    <property type="term" value="C:nucleus"/>
    <property type="evidence" value="ECO:0007669"/>
    <property type="project" value="TreeGrafter"/>
</dbReference>
<proteinExistence type="inferred from homology"/>
<dbReference type="PANTHER" id="PTHR12400">
    <property type="entry name" value="INOSITOL POLYPHOSPHATE KINASE"/>
    <property type="match status" value="1"/>
</dbReference>
<dbReference type="EC" id="2.7.-.-" evidence="4"/>
<reference evidence="6 7" key="1">
    <citation type="submission" date="2014-11" db="EMBL/GenBank/DDBJ databases">
        <authorList>
            <person name="Zhu J."/>
            <person name="Qi W."/>
            <person name="Song R."/>
        </authorList>
    </citation>
    <scope>NUCLEOTIDE SEQUENCE [LARGE SCALE GENOMIC DNA]</scope>
</reference>
<keyword evidence="3 4" id="KW-0418">Kinase</keyword>
<dbReference type="InterPro" id="IPR005522">
    <property type="entry name" value="IPK"/>
</dbReference>
<feature type="compositionally biased region" description="Pro residues" evidence="5">
    <location>
        <begin position="114"/>
        <end position="125"/>
    </location>
</feature>
<keyword evidence="2 4" id="KW-0808">Transferase</keyword>
<feature type="region of interest" description="Disordered" evidence="5">
    <location>
        <begin position="73"/>
        <end position="128"/>
    </location>
</feature>
<evidence type="ECO:0000313" key="6">
    <source>
        <dbReference type="EMBL" id="CEM10798.1"/>
    </source>
</evidence>
<dbReference type="Pfam" id="PF03770">
    <property type="entry name" value="IPK"/>
    <property type="match status" value="1"/>
</dbReference>
<feature type="compositionally biased region" description="Polar residues" evidence="5">
    <location>
        <begin position="354"/>
        <end position="365"/>
    </location>
</feature>
<evidence type="ECO:0000256" key="3">
    <source>
        <dbReference type="ARBA" id="ARBA00022777"/>
    </source>
</evidence>
<gene>
    <name evidence="6" type="ORF">Vbra_15035</name>
</gene>
<sequence length="857" mass="93984">MLQRYQNQVGGHCRLVKLQDSSKLYKPWNENEHRFYERLRSLGASSTEFVPLEILRRFVPKYHGTVEIELEVDTDSRGEGTYQSGLREPPTPPPSICSPPSETADTASGRATPIPSPTPTPPPAHAVPRRRGVTYLILQDLVHDFKKACILDIKMGKRQRKRDASPRKERRQLEKAMKTTSHSLGFRFCGFRFYDEKNDYMHYRDKYWGRQLTSGKIQSALKCFFWNGWRFQLELVQPLIGKLTALRNCIRGLKHWRFWSSSLLIVYDGGESNQEKKVKSLDVKMIDFANTTTLLENPSPDEEYLFGLDNLIQALQTIFEESQPEDKRREHRAEQKTVRHSQSVCTSLGGPAQQHVNTLVPSGSKSSRHIKAKVSEDDLASSTGHPSSATRDTPSSTMRSVMGSAWPSPAPSPLPSQQTSKEGVVSSVRMGGGHYRGPTDRGHRGLEIEILEEEGEREGEAEMGEEGQEEQGEGEAGAEAAGRAEEAGGFIRRSVSAPSLLLISRSRHIAGREPMWTSIYAAVHTSNDVYTLRCQPTSAVGDGDIAFMANTHTRHFEEVHSLNLGELLPDWRVQEGDGPFALPMSSHDAASAAARGKGAAAGAAGGVSLHPFVRQSRMHPGMSSFPRSPCLQYQLPTSPFSLTPRPPPQCETAVFDPSHHHLRNLAVWKSHHTVHPFTAAEPSRGIPEFPSAEASPADGSAVDRRAYPDRRGRSTSNGHPPLGRFCSATNLPSSPRSPLDPPDTMLPSVPPVSEPGSLLMDRSGSAVSEQSIVQPSTGRHSMPPPSLSLSSGDEAGEAATEKNGELDRSIEAQLEPSRGYSDQPVCGLSIEGPSSCGDPLRQLLGAAPGREGVEQKG</sequence>
<feature type="compositionally biased region" description="Polar residues" evidence="5">
    <location>
        <begin position="380"/>
        <end position="399"/>
    </location>
</feature>
<dbReference type="InterPro" id="IPR038286">
    <property type="entry name" value="IPK_sf"/>
</dbReference>
<dbReference type="PANTHER" id="PTHR12400:SF21">
    <property type="entry name" value="KINASE"/>
    <property type="match status" value="1"/>
</dbReference>
<evidence type="ECO:0000256" key="1">
    <source>
        <dbReference type="ARBA" id="ARBA00007374"/>
    </source>
</evidence>
<dbReference type="AlphaFoldDB" id="A0A0G4FD03"/>
<dbReference type="OrthoDB" id="334010at2759"/>
<dbReference type="EMBL" id="CDMY01000405">
    <property type="protein sequence ID" value="CEM10798.1"/>
    <property type="molecule type" value="Genomic_DNA"/>
</dbReference>
<feature type="compositionally biased region" description="Basic and acidic residues" evidence="5">
    <location>
        <begin position="701"/>
        <end position="712"/>
    </location>
</feature>
<evidence type="ECO:0000256" key="4">
    <source>
        <dbReference type="RuleBase" id="RU363090"/>
    </source>
</evidence>
<dbReference type="STRING" id="1169540.A0A0G4FD03"/>
<feature type="compositionally biased region" description="Basic and acidic residues" evidence="5">
    <location>
        <begin position="799"/>
        <end position="810"/>
    </location>
</feature>
<evidence type="ECO:0000313" key="7">
    <source>
        <dbReference type="Proteomes" id="UP000041254"/>
    </source>
</evidence>
<dbReference type="GO" id="GO:0005737">
    <property type="term" value="C:cytoplasm"/>
    <property type="evidence" value="ECO:0007669"/>
    <property type="project" value="TreeGrafter"/>
</dbReference>
<feature type="compositionally biased region" description="Acidic residues" evidence="5">
    <location>
        <begin position="449"/>
        <end position="473"/>
    </location>
</feature>
<accession>A0A0G4FD03</accession>
<organism evidence="6 7">
    <name type="scientific">Vitrella brassicaformis (strain CCMP3155)</name>
    <dbReference type="NCBI Taxonomy" id="1169540"/>
    <lineage>
        <taxon>Eukaryota</taxon>
        <taxon>Sar</taxon>
        <taxon>Alveolata</taxon>
        <taxon>Colpodellida</taxon>
        <taxon>Vitrellaceae</taxon>
        <taxon>Vitrella</taxon>
    </lineage>
</organism>
<name>A0A0G4FD03_VITBC</name>
<dbReference type="Proteomes" id="UP000041254">
    <property type="component" value="Unassembled WGS sequence"/>
</dbReference>